<dbReference type="Gene3D" id="3.90.1720.10">
    <property type="entry name" value="endopeptidase domain like (from Nostoc punctiforme)"/>
    <property type="match status" value="1"/>
</dbReference>
<dbReference type="InterPro" id="IPR051202">
    <property type="entry name" value="Peptidase_C40"/>
</dbReference>
<dbReference type="PROSITE" id="PS51935">
    <property type="entry name" value="NLPC_P60"/>
    <property type="match status" value="1"/>
</dbReference>
<dbReference type="InterPro" id="IPR038765">
    <property type="entry name" value="Papain-like_cys_pep_sf"/>
</dbReference>
<dbReference type="AlphaFoldDB" id="A0A1G9Y3M0"/>
<evidence type="ECO:0000259" key="5">
    <source>
        <dbReference type="PROSITE" id="PS51935"/>
    </source>
</evidence>
<dbReference type="PANTHER" id="PTHR47053">
    <property type="entry name" value="MUREIN DD-ENDOPEPTIDASE MEPH-RELATED"/>
    <property type="match status" value="1"/>
</dbReference>
<name>A0A1G9Y3M0_9FLAO</name>
<dbReference type="RefSeq" id="WP_089895512.1">
    <property type="nucleotide sequence ID" value="NZ_FNGV01000020.1"/>
</dbReference>
<dbReference type="STRING" id="192904.SAMN04488514_12052"/>
<feature type="domain" description="NlpC/P60" evidence="5">
    <location>
        <begin position="122"/>
        <end position="246"/>
    </location>
</feature>
<organism evidence="6 7">
    <name type="scientific">Kriegella aquimaris</name>
    <dbReference type="NCBI Taxonomy" id="192904"/>
    <lineage>
        <taxon>Bacteria</taxon>
        <taxon>Pseudomonadati</taxon>
        <taxon>Bacteroidota</taxon>
        <taxon>Flavobacteriia</taxon>
        <taxon>Flavobacteriales</taxon>
        <taxon>Flavobacteriaceae</taxon>
        <taxon>Kriegella</taxon>
    </lineage>
</organism>
<keyword evidence="2" id="KW-0645">Protease</keyword>
<evidence type="ECO:0000313" key="6">
    <source>
        <dbReference type="EMBL" id="SDN03702.1"/>
    </source>
</evidence>
<keyword evidence="3" id="KW-0378">Hydrolase</keyword>
<dbReference type="Pfam" id="PF18348">
    <property type="entry name" value="SH3_16"/>
    <property type="match status" value="1"/>
</dbReference>
<dbReference type="OrthoDB" id="9813368at2"/>
<comment type="similarity">
    <text evidence="1">Belongs to the peptidase C40 family.</text>
</comment>
<sequence>MQYGICHLSTVPVRAISDDTSELISQLLFGEHFKILERRKFWCKIRMAFDNSEGWVSTNQISIIEQDEYNALENNGSTTYSSELISIVEKNGSVLIPIVLGSAIQNTTLLQYRFDGASVKGKKDRNNLIETALLYLNAPYLWGGKTPFGIDCSGFTQMVYKINGYQLFRNASEQATQGCALSFIEESEPGDLAFFDNSDGIIHHVGLIMENNYIIHSHGKVRIDRLDHTGIFNKEIGTYTHNLRVIKKII</sequence>
<evidence type="ECO:0000256" key="3">
    <source>
        <dbReference type="ARBA" id="ARBA00022801"/>
    </source>
</evidence>
<dbReference type="SUPFAM" id="SSF54001">
    <property type="entry name" value="Cysteine proteinases"/>
    <property type="match status" value="1"/>
</dbReference>
<dbReference type="Proteomes" id="UP000199440">
    <property type="component" value="Unassembled WGS sequence"/>
</dbReference>
<evidence type="ECO:0000256" key="4">
    <source>
        <dbReference type="ARBA" id="ARBA00022807"/>
    </source>
</evidence>
<reference evidence="6 7" key="1">
    <citation type="submission" date="2016-10" db="EMBL/GenBank/DDBJ databases">
        <authorList>
            <person name="de Groot N.N."/>
        </authorList>
    </citation>
    <scope>NUCLEOTIDE SEQUENCE [LARGE SCALE GENOMIC DNA]</scope>
    <source>
        <strain evidence="6 7">DSM 19886</strain>
    </source>
</reference>
<dbReference type="PANTHER" id="PTHR47053:SF1">
    <property type="entry name" value="MUREIN DD-ENDOPEPTIDASE MEPH-RELATED"/>
    <property type="match status" value="1"/>
</dbReference>
<evidence type="ECO:0000313" key="7">
    <source>
        <dbReference type="Proteomes" id="UP000199440"/>
    </source>
</evidence>
<protein>
    <submittedName>
        <fullName evidence="6">NlpC/P60 family protein</fullName>
    </submittedName>
</protein>
<keyword evidence="7" id="KW-1185">Reference proteome</keyword>
<dbReference type="Pfam" id="PF00877">
    <property type="entry name" value="NLPC_P60"/>
    <property type="match status" value="1"/>
</dbReference>
<dbReference type="Gene3D" id="2.30.30.40">
    <property type="entry name" value="SH3 Domains"/>
    <property type="match status" value="1"/>
</dbReference>
<dbReference type="EMBL" id="FNGV01000020">
    <property type="protein sequence ID" value="SDN03702.1"/>
    <property type="molecule type" value="Genomic_DNA"/>
</dbReference>
<proteinExistence type="inferred from homology"/>
<keyword evidence="4" id="KW-0788">Thiol protease</keyword>
<evidence type="ECO:0000256" key="2">
    <source>
        <dbReference type="ARBA" id="ARBA00022670"/>
    </source>
</evidence>
<gene>
    <name evidence="6" type="ORF">SAMN04488514_12052</name>
</gene>
<dbReference type="InterPro" id="IPR000064">
    <property type="entry name" value="NLP_P60_dom"/>
</dbReference>
<dbReference type="GO" id="GO:0008234">
    <property type="term" value="F:cysteine-type peptidase activity"/>
    <property type="evidence" value="ECO:0007669"/>
    <property type="project" value="UniProtKB-KW"/>
</dbReference>
<dbReference type="GO" id="GO:0006508">
    <property type="term" value="P:proteolysis"/>
    <property type="evidence" value="ECO:0007669"/>
    <property type="project" value="UniProtKB-KW"/>
</dbReference>
<evidence type="ECO:0000256" key="1">
    <source>
        <dbReference type="ARBA" id="ARBA00007074"/>
    </source>
</evidence>
<dbReference type="InterPro" id="IPR041382">
    <property type="entry name" value="SH3_16"/>
</dbReference>
<accession>A0A1G9Y3M0</accession>